<gene>
    <name evidence="2" type="ORF">SHM7688_01192</name>
</gene>
<dbReference type="RefSeq" id="WP_058239078.1">
    <property type="nucleotide sequence ID" value="NZ_CYPW01000008.1"/>
</dbReference>
<evidence type="ECO:0000259" key="1">
    <source>
        <dbReference type="Pfam" id="PF01323"/>
    </source>
</evidence>
<dbReference type="Gene3D" id="3.40.30.10">
    <property type="entry name" value="Glutaredoxin"/>
    <property type="match status" value="1"/>
</dbReference>
<dbReference type="GO" id="GO:0016853">
    <property type="term" value="F:isomerase activity"/>
    <property type="evidence" value="ECO:0007669"/>
    <property type="project" value="UniProtKB-KW"/>
</dbReference>
<name>A0A0P1EN44_9RHOB</name>
<keyword evidence="2" id="KW-0413">Isomerase</keyword>
<dbReference type="OrthoDB" id="9780147at2"/>
<dbReference type="AlphaFoldDB" id="A0A0P1EN44"/>
<dbReference type="InterPro" id="IPR036249">
    <property type="entry name" value="Thioredoxin-like_sf"/>
</dbReference>
<dbReference type="STRING" id="321267.SHM7688_01192"/>
<keyword evidence="3" id="KW-1185">Reference proteome</keyword>
<proteinExistence type="predicted"/>
<evidence type="ECO:0000313" key="2">
    <source>
        <dbReference type="EMBL" id="CUH51753.1"/>
    </source>
</evidence>
<dbReference type="SUPFAM" id="SSF52833">
    <property type="entry name" value="Thioredoxin-like"/>
    <property type="match status" value="1"/>
</dbReference>
<accession>A0A0P1EN44</accession>
<organism evidence="2 3">
    <name type="scientific">Shimia marina</name>
    <dbReference type="NCBI Taxonomy" id="321267"/>
    <lineage>
        <taxon>Bacteria</taxon>
        <taxon>Pseudomonadati</taxon>
        <taxon>Pseudomonadota</taxon>
        <taxon>Alphaproteobacteria</taxon>
        <taxon>Rhodobacterales</taxon>
        <taxon>Roseobacteraceae</taxon>
    </lineage>
</organism>
<dbReference type="InterPro" id="IPR001853">
    <property type="entry name" value="DSBA-like_thioredoxin_dom"/>
</dbReference>
<evidence type="ECO:0000313" key="3">
    <source>
        <dbReference type="Proteomes" id="UP000054823"/>
    </source>
</evidence>
<reference evidence="2 3" key="1">
    <citation type="submission" date="2015-09" db="EMBL/GenBank/DDBJ databases">
        <authorList>
            <consortium name="Swine Surveillance"/>
        </authorList>
    </citation>
    <scope>NUCLEOTIDE SEQUENCE [LARGE SCALE GENOMIC DNA]</scope>
    <source>
        <strain evidence="2 3">CECT 7688</strain>
    </source>
</reference>
<dbReference type="Pfam" id="PF01323">
    <property type="entry name" value="DSBA"/>
    <property type="match status" value="1"/>
</dbReference>
<protein>
    <submittedName>
        <fullName evidence="2">Protein-disulfide isomerase</fullName>
    </submittedName>
</protein>
<dbReference type="EMBL" id="CYPW01000008">
    <property type="protein sequence ID" value="CUH51753.1"/>
    <property type="molecule type" value="Genomic_DNA"/>
</dbReference>
<dbReference type="GO" id="GO:0016491">
    <property type="term" value="F:oxidoreductase activity"/>
    <property type="evidence" value="ECO:0007669"/>
    <property type="project" value="InterPro"/>
</dbReference>
<feature type="domain" description="DSBA-like thioredoxin" evidence="1">
    <location>
        <begin position="105"/>
        <end position="237"/>
    </location>
</feature>
<dbReference type="Proteomes" id="UP000054823">
    <property type="component" value="Unassembled WGS sequence"/>
</dbReference>
<sequence>MDSKRRSTLLTIGVVIAGYAALRTVPSLLPEKLELQALDSPAGFRKYVAGETSGGFDPFVGLGTADSTEVAAQKAAALQRVSENICSALYGDLSPTPTQVPMASFSDYYCPFCRVQTKRLADMTGEMPDRITVAWHELPLLGDTSNLAAKAALAAKRQNAYVAFHERLMKSPFQATPEYLSRLASDLGVDSDKLVADMQSAAIARELEDSAALARVFAFVGTPALVIGRTVVQGQISDNLVREIIALEREEGWRDVCTAA</sequence>